<dbReference type="InterPro" id="IPR044946">
    <property type="entry name" value="Restrct_endonuc_typeI_TRD_sf"/>
</dbReference>
<protein>
    <submittedName>
        <fullName evidence="6">Type I restriction enzyme, S subunit</fullName>
        <ecNumber evidence="6">3.1.21.3</ecNumber>
    </submittedName>
</protein>
<keyword evidence="3" id="KW-0238">DNA-binding</keyword>
<keyword evidence="7" id="KW-1185">Reference proteome</keyword>
<evidence type="ECO:0000259" key="5">
    <source>
        <dbReference type="Pfam" id="PF01420"/>
    </source>
</evidence>
<dbReference type="CDD" id="cd17524">
    <property type="entry name" value="RMtype1_S_EcoUTORF5051P-TRD2-CR2_like"/>
    <property type="match status" value="1"/>
</dbReference>
<dbReference type="InterPro" id="IPR051212">
    <property type="entry name" value="Type-I_RE_S_subunit"/>
</dbReference>
<dbReference type="PANTHER" id="PTHR43140">
    <property type="entry name" value="TYPE-1 RESTRICTION ENZYME ECOKI SPECIFICITY PROTEIN"/>
    <property type="match status" value="1"/>
</dbReference>
<evidence type="ECO:0000256" key="2">
    <source>
        <dbReference type="ARBA" id="ARBA00022747"/>
    </source>
</evidence>
<dbReference type="SUPFAM" id="SSF116734">
    <property type="entry name" value="DNA methylase specificity domain"/>
    <property type="match status" value="1"/>
</dbReference>
<evidence type="ECO:0000256" key="4">
    <source>
        <dbReference type="SAM" id="Coils"/>
    </source>
</evidence>
<evidence type="ECO:0000313" key="7">
    <source>
        <dbReference type="Proteomes" id="UP000006322"/>
    </source>
</evidence>
<keyword evidence="4" id="KW-0175">Coiled coil</keyword>
<comment type="caution">
    <text evidence="6">The sequence shown here is derived from an EMBL/GenBank/DDBJ whole genome shotgun (WGS) entry which is preliminary data.</text>
</comment>
<keyword evidence="2" id="KW-0680">Restriction system</keyword>
<name>K6ZSA5_9ALTE</name>
<keyword evidence="6" id="KW-0378">Hydrolase</keyword>
<dbReference type="PANTHER" id="PTHR43140:SF1">
    <property type="entry name" value="TYPE I RESTRICTION ENZYME ECOKI SPECIFICITY SUBUNIT"/>
    <property type="match status" value="1"/>
</dbReference>
<accession>K6ZSA5</accession>
<evidence type="ECO:0000256" key="1">
    <source>
        <dbReference type="ARBA" id="ARBA00010923"/>
    </source>
</evidence>
<gene>
    <name evidence="6" type="primary">hsdS</name>
    <name evidence="6" type="ORF">GPLA_0797</name>
</gene>
<organism evidence="6 7">
    <name type="scientific">Paraglaciecola polaris LMG 21857</name>
    <dbReference type="NCBI Taxonomy" id="1129793"/>
    <lineage>
        <taxon>Bacteria</taxon>
        <taxon>Pseudomonadati</taxon>
        <taxon>Pseudomonadota</taxon>
        <taxon>Gammaproteobacteria</taxon>
        <taxon>Alteromonadales</taxon>
        <taxon>Alteromonadaceae</taxon>
        <taxon>Paraglaciecola</taxon>
    </lineage>
</organism>
<dbReference type="AlphaFoldDB" id="K6ZSA5"/>
<dbReference type="Gene3D" id="3.90.220.20">
    <property type="entry name" value="DNA methylase specificity domains"/>
    <property type="match status" value="1"/>
</dbReference>
<comment type="similarity">
    <text evidence="1">Belongs to the type-I restriction system S methylase family.</text>
</comment>
<reference evidence="7" key="1">
    <citation type="journal article" date="2014" name="Environ. Microbiol.">
        <title>Comparative genomics of the marine bacterial genus Glaciecola reveals the high degree of genomic diversity and genomic characteristic for cold adaptation.</title>
        <authorList>
            <person name="Qin Q.L."/>
            <person name="Xie B.B."/>
            <person name="Yu Y."/>
            <person name="Shu Y.L."/>
            <person name="Rong J.C."/>
            <person name="Zhang Y.J."/>
            <person name="Zhao D.L."/>
            <person name="Chen X.L."/>
            <person name="Zhang X.Y."/>
            <person name="Chen B."/>
            <person name="Zhou B.C."/>
            <person name="Zhang Y.Z."/>
        </authorList>
    </citation>
    <scope>NUCLEOTIDE SEQUENCE [LARGE SCALE GENOMIC DNA]</scope>
    <source>
        <strain evidence="7">LMG 21857</strain>
    </source>
</reference>
<evidence type="ECO:0000256" key="3">
    <source>
        <dbReference type="ARBA" id="ARBA00023125"/>
    </source>
</evidence>
<sequence length="288" mass="32341">METTKARLDRIPQILKTFRQSVLAAAVSGKLTEEWRDNQNINIESWVDGTLGDFVEKPTYGSSSKSKPEGTVPVLRMGNLQDGKLDWTNLVYTSDPVEIDKYKLLPGDVLFNRTNSPELVGKTSIYRGEREAIYAGYLIRILCKKNLNAEYLNYLLNSPDAKDYCYRVKSDGVSQSNINAQKLKAFPLSIPTSTEQIEIVRRVEQLFAHADKIEQQVQAAQQRVNNLTQSILAKAFCGELTADWRAANSELISGDNSAEVLLAKIKSKREALANKKMPKKKTAARRKV</sequence>
<dbReference type="EC" id="3.1.21.3" evidence="6"/>
<feature type="coiled-coil region" evidence="4">
    <location>
        <begin position="203"/>
        <end position="230"/>
    </location>
</feature>
<dbReference type="GO" id="GO:0009307">
    <property type="term" value="P:DNA restriction-modification system"/>
    <property type="evidence" value="ECO:0007669"/>
    <property type="project" value="UniProtKB-KW"/>
</dbReference>
<proteinExistence type="inferred from homology"/>
<evidence type="ECO:0000313" key="6">
    <source>
        <dbReference type="EMBL" id="GAC31713.1"/>
    </source>
</evidence>
<dbReference type="GO" id="GO:0009035">
    <property type="term" value="F:type I site-specific deoxyribonuclease activity"/>
    <property type="evidence" value="ECO:0007669"/>
    <property type="project" value="UniProtKB-EC"/>
</dbReference>
<feature type="domain" description="Type I restriction modification DNA specificity" evidence="5">
    <location>
        <begin position="44"/>
        <end position="218"/>
    </location>
</feature>
<dbReference type="EMBL" id="BAER01000023">
    <property type="protein sequence ID" value="GAC31713.1"/>
    <property type="molecule type" value="Genomic_DNA"/>
</dbReference>
<dbReference type="Proteomes" id="UP000006322">
    <property type="component" value="Unassembled WGS sequence"/>
</dbReference>
<dbReference type="GO" id="GO:0003677">
    <property type="term" value="F:DNA binding"/>
    <property type="evidence" value="ECO:0007669"/>
    <property type="project" value="UniProtKB-KW"/>
</dbReference>
<dbReference type="Pfam" id="PF01420">
    <property type="entry name" value="Methylase_S"/>
    <property type="match status" value="1"/>
</dbReference>
<dbReference type="RefSeq" id="WP_007103517.1">
    <property type="nucleotide sequence ID" value="NZ_BAER01000023.1"/>
</dbReference>
<dbReference type="InterPro" id="IPR000055">
    <property type="entry name" value="Restrct_endonuc_typeI_TRD"/>
</dbReference>
<dbReference type="STRING" id="1129793.GPLA_0797"/>